<organism evidence="1 2">
    <name type="scientific">Triparma strigata</name>
    <dbReference type="NCBI Taxonomy" id="1606541"/>
    <lineage>
        <taxon>Eukaryota</taxon>
        <taxon>Sar</taxon>
        <taxon>Stramenopiles</taxon>
        <taxon>Ochrophyta</taxon>
        <taxon>Bolidophyceae</taxon>
        <taxon>Parmales</taxon>
        <taxon>Triparmaceae</taxon>
        <taxon>Triparma</taxon>
    </lineage>
</organism>
<proteinExistence type="predicted"/>
<sequence length="417" mass="46985">MSSFASSALTIYSTVTSVGKRFPIVGQLFGALKDIEKTYRRSKDNDNAASARRIVEMIIPVLGRYVDQDVDKTIIDSIQKLGNCVYTFQNHVREWENTNSFSRAMTCSDTKNKFAADLGAISNAVAVLNTAINTDTNLEVHQIHEDMHKMKEMVMAATSPAKRRPMNDLARLSQSFTELQAVEHGEHEEVAPSEATTRLQTALAEAKRKQNRLEMKAIKEQLAIQKKLDYAFEIEDDHLIQELEEQLIRVKDDPGGPRIKFNNETLKAAAKEWCTNSSAAEAKYGDIRFWDTSEVTSMRNLFRADSDGAGEAAGKRFNADISRWDVSNVTDMFGMFYKCESFNSDLSSWNVGKVTSMQAMFSGASSFNSDLSSWNVGKVTNMWYMFEDASSFNKDTVKKNWDLSGTKTNWMFGVYGY</sequence>
<accession>A0A9W7EKD6</accession>
<dbReference type="CDD" id="cd21037">
    <property type="entry name" value="MLKL_NTD"/>
    <property type="match status" value="1"/>
</dbReference>
<dbReference type="NCBIfam" id="TIGR02167">
    <property type="entry name" value="Liste_lipo_26"/>
    <property type="match status" value="3"/>
</dbReference>
<reference evidence="2" key="1">
    <citation type="journal article" date="2023" name="Commun. Biol.">
        <title>Genome analysis of Parmales, the sister group of diatoms, reveals the evolutionary specialization of diatoms from phago-mixotrophs to photoautotrophs.</title>
        <authorList>
            <person name="Ban H."/>
            <person name="Sato S."/>
            <person name="Yoshikawa S."/>
            <person name="Yamada K."/>
            <person name="Nakamura Y."/>
            <person name="Ichinomiya M."/>
            <person name="Sato N."/>
            <person name="Blanc-Mathieu R."/>
            <person name="Endo H."/>
            <person name="Kuwata A."/>
            <person name="Ogata H."/>
        </authorList>
    </citation>
    <scope>NUCLEOTIDE SEQUENCE [LARGE SCALE GENOMIC DNA]</scope>
    <source>
        <strain evidence="2">NIES 3701</strain>
    </source>
</reference>
<name>A0A9W7EKD6_9STRA</name>
<keyword evidence="2" id="KW-1185">Reference proteome</keyword>
<comment type="caution">
    <text evidence="1">The sequence shown here is derived from an EMBL/GenBank/DDBJ whole genome shotgun (WGS) entry which is preliminary data.</text>
</comment>
<dbReference type="Proteomes" id="UP001165085">
    <property type="component" value="Unassembled WGS sequence"/>
</dbReference>
<dbReference type="InterPro" id="IPR059179">
    <property type="entry name" value="MLKL-like_MCAfunc"/>
</dbReference>
<gene>
    <name evidence="1" type="ORF">TrST_g11230</name>
</gene>
<dbReference type="OrthoDB" id="198852at2759"/>
<dbReference type="Pfam" id="PF03382">
    <property type="entry name" value="DUF285"/>
    <property type="match status" value="1"/>
</dbReference>
<evidence type="ECO:0000313" key="2">
    <source>
        <dbReference type="Proteomes" id="UP001165085"/>
    </source>
</evidence>
<evidence type="ECO:0000313" key="1">
    <source>
        <dbReference type="EMBL" id="GMH84079.1"/>
    </source>
</evidence>
<dbReference type="InterPro" id="IPR005046">
    <property type="entry name" value="DUF285"/>
</dbReference>
<dbReference type="AlphaFoldDB" id="A0A9W7EKD6"/>
<dbReference type="EMBL" id="BRXY01000289">
    <property type="protein sequence ID" value="GMH84079.1"/>
    <property type="molecule type" value="Genomic_DNA"/>
</dbReference>
<dbReference type="InterPro" id="IPR011889">
    <property type="entry name" value="Liste_lipo_26"/>
</dbReference>
<protein>
    <submittedName>
        <fullName evidence="1">Uncharacterized protein</fullName>
    </submittedName>
</protein>